<dbReference type="Proteomes" id="UP001162156">
    <property type="component" value="Unassembled WGS sequence"/>
</dbReference>
<proteinExistence type="predicted"/>
<reference evidence="1" key="1">
    <citation type="journal article" date="2023" name="Insect Mol. Biol.">
        <title>Genome sequencing provides insights into the evolution of gene families encoding plant cell wall-degrading enzymes in longhorned beetles.</title>
        <authorList>
            <person name="Shin N.R."/>
            <person name="Okamura Y."/>
            <person name="Kirsch R."/>
            <person name="Pauchet Y."/>
        </authorList>
    </citation>
    <scope>NUCLEOTIDE SEQUENCE</scope>
    <source>
        <strain evidence="1">RBIC_L_NR</strain>
    </source>
</reference>
<dbReference type="PANTHER" id="PTHR45985">
    <property type="match status" value="1"/>
</dbReference>
<dbReference type="InterPro" id="IPR052740">
    <property type="entry name" value="CE4"/>
</dbReference>
<comment type="caution">
    <text evidence="1">The sequence shown here is derived from an EMBL/GenBank/DDBJ whole genome shotgun (WGS) entry which is preliminary data.</text>
</comment>
<evidence type="ECO:0000313" key="1">
    <source>
        <dbReference type="EMBL" id="KAJ8928579.1"/>
    </source>
</evidence>
<dbReference type="PANTHER" id="PTHR45985:SF8">
    <property type="entry name" value="CHITIN DEACETYLASE-LIKE 9, ISOFORM A"/>
    <property type="match status" value="1"/>
</dbReference>
<evidence type="ECO:0000313" key="2">
    <source>
        <dbReference type="Proteomes" id="UP001162156"/>
    </source>
</evidence>
<dbReference type="Gene3D" id="3.20.20.370">
    <property type="entry name" value="Glycoside hydrolase/deacetylase"/>
    <property type="match status" value="1"/>
</dbReference>
<sequence length="113" mass="13096">MIVRGSSRVPLTLLVNSYWFDFIENSLEGFTKFLDKLIEYKDVFLVTQQQILDWVKNPTPLSQFRTEIPERTANCNPFSCKLKMQDDQIRYMKSCIPCPAVYPWLGNPDGNAA</sequence>
<dbReference type="AlphaFoldDB" id="A0AAV8WQ48"/>
<gene>
    <name evidence="1" type="ORF">NQ314_018865</name>
</gene>
<protein>
    <submittedName>
        <fullName evidence="1">Uncharacterized protein</fullName>
    </submittedName>
</protein>
<accession>A0AAV8WQ48</accession>
<organism evidence="1 2">
    <name type="scientific">Rhamnusium bicolor</name>
    <dbReference type="NCBI Taxonomy" id="1586634"/>
    <lineage>
        <taxon>Eukaryota</taxon>
        <taxon>Metazoa</taxon>
        <taxon>Ecdysozoa</taxon>
        <taxon>Arthropoda</taxon>
        <taxon>Hexapoda</taxon>
        <taxon>Insecta</taxon>
        <taxon>Pterygota</taxon>
        <taxon>Neoptera</taxon>
        <taxon>Endopterygota</taxon>
        <taxon>Coleoptera</taxon>
        <taxon>Polyphaga</taxon>
        <taxon>Cucujiformia</taxon>
        <taxon>Chrysomeloidea</taxon>
        <taxon>Cerambycidae</taxon>
        <taxon>Lepturinae</taxon>
        <taxon>Rhagiini</taxon>
        <taxon>Rhamnusium</taxon>
    </lineage>
</organism>
<dbReference type="EMBL" id="JANEYF010005332">
    <property type="protein sequence ID" value="KAJ8928579.1"/>
    <property type="molecule type" value="Genomic_DNA"/>
</dbReference>
<name>A0AAV8WQ48_9CUCU</name>
<keyword evidence="2" id="KW-1185">Reference proteome</keyword>